<dbReference type="InterPro" id="IPR008996">
    <property type="entry name" value="IL1/FGF"/>
</dbReference>
<feature type="chain" id="PRO_5027714698" evidence="2">
    <location>
        <begin position="19"/>
        <end position="217"/>
    </location>
</feature>
<dbReference type="RefSeq" id="XP_031563691.1">
    <property type="nucleotide sequence ID" value="XM_031707831.1"/>
</dbReference>
<gene>
    <name evidence="4" type="primary">LOC116299203</name>
</gene>
<dbReference type="SMART" id="SM00442">
    <property type="entry name" value="FGF"/>
    <property type="match status" value="1"/>
</dbReference>
<reference evidence="4" key="1">
    <citation type="submission" date="2025-08" db="UniProtKB">
        <authorList>
            <consortium name="RefSeq"/>
        </authorList>
    </citation>
    <scope>IDENTIFICATION</scope>
    <source>
        <tissue evidence="4">Tentacle</tissue>
    </source>
</reference>
<evidence type="ECO:0000256" key="2">
    <source>
        <dbReference type="SAM" id="SignalP"/>
    </source>
</evidence>
<dbReference type="GO" id="GO:0008083">
    <property type="term" value="F:growth factor activity"/>
    <property type="evidence" value="ECO:0007669"/>
    <property type="project" value="InterPro"/>
</dbReference>
<sequence>MVGASPIFSSILLLVSLAKTPKPTKRNITCTATPRLKRANYTSTALRPTFNVLSGIVQRASFRRQAKLVSKTGFHLVMLPSGMLKGSVKPSTIDKYGVFELQSYGPSVIRIKSVAHQRFIAIDQNGKVYSTENATVSTVLLETQRLNSFHSFSSYMYHGKGMHKNWYLAIKRNGHMKNAGKVLRHHKSYQFQVLHKTKKGKPHKDTFWLPGQNRLKG</sequence>
<evidence type="ECO:0000313" key="3">
    <source>
        <dbReference type="Proteomes" id="UP000515163"/>
    </source>
</evidence>
<organism evidence="3 4">
    <name type="scientific">Actinia tenebrosa</name>
    <name type="common">Australian red waratah sea anemone</name>
    <dbReference type="NCBI Taxonomy" id="6105"/>
    <lineage>
        <taxon>Eukaryota</taxon>
        <taxon>Metazoa</taxon>
        <taxon>Cnidaria</taxon>
        <taxon>Anthozoa</taxon>
        <taxon>Hexacorallia</taxon>
        <taxon>Actiniaria</taxon>
        <taxon>Actiniidae</taxon>
        <taxon>Actinia</taxon>
    </lineage>
</organism>
<keyword evidence="2" id="KW-0732">Signal</keyword>
<dbReference type="OrthoDB" id="5987799at2759"/>
<dbReference type="CDD" id="cd00058">
    <property type="entry name" value="beta-trefoil_FGF"/>
    <property type="match status" value="1"/>
</dbReference>
<dbReference type="PANTHER" id="PTHR11486">
    <property type="entry name" value="FIBROBLAST GROWTH FACTOR"/>
    <property type="match status" value="1"/>
</dbReference>
<name>A0A6P8I8X8_ACTTE</name>
<dbReference type="Pfam" id="PF00167">
    <property type="entry name" value="FGF"/>
    <property type="match status" value="1"/>
</dbReference>
<keyword evidence="3" id="KW-1185">Reference proteome</keyword>
<evidence type="ECO:0000313" key="4">
    <source>
        <dbReference type="RefSeq" id="XP_031563691.1"/>
    </source>
</evidence>
<comment type="similarity">
    <text evidence="1">Belongs to the heparin-binding growth factors family.</text>
</comment>
<dbReference type="SUPFAM" id="SSF50353">
    <property type="entry name" value="Cytokine"/>
    <property type="match status" value="1"/>
</dbReference>
<protein>
    <submittedName>
        <fullName evidence="4">Fibroblast growth factor 1-like</fullName>
    </submittedName>
</protein>
<accession>A0A6P8I8X8</accession>
<dbReference type="Proteomes" id="UP000515163">
    <property type="component" value="Unplaced"/>
</dbReference>
<feature type="signal peptide" evidence="2">
    <location>
        <begin position="1"/>
        <end position="18"/>
    </location>
</feature>
<dbReference type="AlphaFoldDB" id="A0A6P8I8X8"/>
<dbReference type="Gene3D" id="2.80.10.50">
    <property type="match status" value="1"/>
</dbReference>
<dbReference type="InterPro" id="IPR002209">
    <property type="entry name" value="Fibroblast_GF_fam"/>
</dbReference>
<dbReference type="InParanoid" id="A0A6P8I8X8"/>
<dbReference type="KEGG" id="aten:116299203"/>
<proteinExistence type="inferred from homology"/>
<dbReference type="GeneID" id="116299203"/>
<dbReference type="InterPro" id="IPR056378">
    <property type="entry name" value="Let-756-like_FGF"/>
</dbReference>
<evidence type="ECO:0000256" key="1">
    <source>
        <dbReference type="ARBA" id="ARBA00007936"/>
    </source>
</evidence>